<comment type="similarity">
    <text evidence="2">Belongs to the NPR1-interactor family.</text>
</comment>
<dbReference type="GO" id="GO:0005634">
    <property type="term" value="C:nucleus"/>
    <property type="evidence" value="ECO:0007669"/>
    <property type="project" value="UniProtKB-SubCell"/>
</dbReference>
<dbReference type="InterPro" id="IPR031425">
    <property type="entry name" value="NPR1/NH1-interacting"/>
</dbReference>
<keyword evidence="6" id="KW-1185">Reference proteome</keyword>
<reference evidence="5" key="1">
    <citation type="journal article" date="2017" name="Gigascience">
        <title>The genome draft of coconut (Cocos nucifera).</title>
        <authorList>
            <person name="Xiao Y."/>
            <person name="Xu P."/>
            <person name="Fan H."/>
            <person name="Baudouin L."/>
            <person name="Xia W."/>
            <person name="Bocs S."/>
            <person name="Xu J."/>
            <person name="Li Q."/>
            <person name="Guo A."/>
            <person name="Zhou L."/>
            <person name="Li J."/>
            <person name="Wu Y."/>
            <person name="Ma Z."/>
            <person name="Armero A."/>
            <person name="Issali A.E."/>
            <person name="Liu N."/>
            <person name="Peng M."/>
            <person name="Yang Y."/>
        </authorList>
    </citation>
    <scope>NUCLEOTIDE SEQUENCE</scope>
    <source>
        <tissue evidence="5">Spear leaf of Hainan Tall coconut</tissue>
    </source>
</reference>
<dbReference type="AlphaFoldDB" id="A0A8K0IWH6"/>
<evidence type="ECO:0000256" key="3">
    <source>
        <dbReference type="ARBA" id="ARBA00023242"/>
    </source>
</evidence>
<feature type="compositionally biased region" description="Basic and acidic residues" evidence="4">
    <location>
        <begin position="98"/>
        <end position="114"/>
    </location>
</feature>
<proteinExistence type="inferred from homology"/>
<dbReference type="PANTHER" id="PTHR33669">
    <property type="entry name" value="PROTEIN NEGATIVE REGULATOR OF RESISTANCE"/>
    <property type="match status" value="1"/>
</dbReference>
<evidence type="ECO:0000313" key="6">
    <source>
        <dbReference type="Proteomes" id="UP000797356"/>
    </source>
</evidence>
<organism evidence="5 6">
    <name type="scientific">Cocos nucifera</name>
    <name type="common">Coconut palm</name>
    <dbReference type="NCBI Taxonomy" id="13894"/>
    <lineage>
        <taxon>Eukaryota</taxon>
        <taxon>Viridiplantae</taxon>
        <taxon>Streptophyta</taxon>
        <taxon>Embryophyta</taxon>
        <taxon>Tracheophyta</taxon>
        <taxon>Spermatophyta</taxon>
        <taxon>Magnoliopsida</taxon>
        <taxon>Liliopsida</taxon>
        <taxon>Arecaceae</taxon>
        <taxon>Arecoideae</taxon>
        <taxon>Cocoseae</taxon>
        <taxon>Attaleinae</taxon>
        <taxon>Cocos</taxon>
    </lineage>
</organism>
<feature type="region of interest" description="Disordered" evidence="4">
    <location>
        <begin position="1"/>
        <end position="36"/>
    </location>
</feature>
<dbReference type="GO" id="GO:0010112">
    <property type="term" value="P:regulation of systemic acquired resistance"/>
    <property type="evidence" value="ECO:0007669"/>
    <property type="project" value="InterPro"/>
</dbReference>
<evidence type="ECO:0000256" key="4">
    <source>
        <dbReference type="SAM" id="MobiDB-lite"/>
    </source>
</evidence>
<evidence type="ECO:0000256" key="1">
    <source>
        <dbReference type="ARBA" id="ARBA00004123"/>
    </source>
</evidence>
<name>A0A8K0IWH6_COCNU</name>
<feature type="compositionally biased region" description="Basic residues" evidence="4">
    <location>
        <begin position="1"/>
        <end position="10"/>
    </location>
</feature>
<comment type="caution">
    <text evidence="5">The sequence shown here is derived from an EMBL/GenBank/DDBJ whole genome shotgun (WGS) entry which is preliminary data.</text>
</comment>
<accession>A0A8K0IWH6</accession>
<protein>
    <submittedName>
        <fullName evidence="5">Protein NIM1-INTERACTING 3</fullName>
    </submittedName>
</protein>
<dbReference type="PANTHER" id="PTHR33669:SF4">
    <property type="entry name" value="NRR REPRESSOR HOMOLOG 2"/>
    <property type="match status" value="1"/>
</dbReference>
<sequence>MEGRRRRKRPACVVSPSSPPPPPPQPPLTEEDEEEEQIEKFYALIGSIRAMRDLWRTNPTNKRPRKKEPLWRPTFAPEDFIDPDEVAGRAEGGLVASKEGEGRKGREKEARGEEESSLDLNLAPQ</sequence>
<reference evidence="5" key="2">
    <citation type="submission" date="2019-07" db="EMBL/GenBank/DDBJ databases">
        <authorList>
            <person name="Yang Y."/>
            <person name="Bocs S."/>
            <person name="Baudouin L."/>
        </authorList>
    </citation>
    <scope>NUCLEOTIDE SEQUENCE</scope>
    <source>
        <tissue evidence="5">Spear leaf of Hainan Tall coconut</tissue>
    </source>
</reference>
<gene>
    <name evidence="5" type="ORF">COCNU_14G006170</name>
</gene>
<dbReference type="Pfam" id="PF15699">
    <property type="entry name" value="NPR1_interact"/>
    <property type="match status" value="1"/>
</dbReference>
<dbReference type="EMBL" id="CM017885">
    <property type="protein sequence ID" value="KAG1368149.1"/>
    <property type="molecule type" value="Genomic_DNA"/>
</dbReference>
<feature type="region of interest" description="Disordered" evidence="4">
    <location>
        <begin position="55"/>
        <end position="125"/>
    </location>
</feature>
<evidence type="ECO:0000256" key="2">
    <source>
        <dbReference type="ARBA" id="ARBA00009937"/>
    </source>
</evidence>
<dbReference type="Proteomes" id="UP000797356">
    <property type="component" value="Chromosome 14"/>
</dbReference>
<feature type="compositionally biased region" description="Pro residues" evidence="4">
    <location>
        <begin position="17"/>
        <end position="27"/>
    </location>
</feature>
<keyword evidence="3" id="KW-0539">Nucleus</keyword>
<comment type="subcellular location">
    <subcellularLocation>
        <location evidence="1">Nucleus</location>
    </subcellularLocation>
</comment>
<dbReference type="OrthoDB" id="693542at2759"/>
<evidence type="ECO:0000313" key="5">
    <source>
        <dbReference type="EMBL" id="KAG1368149.1"/>
    </source>
</evidence>